<name>A0A848GGU6_9BACT</name>
<dbReference type="CDD" id="cd05233">
    <property type="entry name" value="SDR_c"/>
    <property type="match status" value="1"/>
</dbReference>
<dbReference type="RefSeq" id="WP_169224905.1">
    <property type="nucleotide sequence ID" value="NZ_JABBGC010000001.1"/>
</dbReference>
<dbReference type="Proteomes" id="UP000583266">
    <property type="component" value="Unassembled WGS sequence"/>
</dbReference>
<sequence length="256" mass="27201">MNDRIAIITGASSGVGRAVAQDLSRKGVKLLLNARNAAKLEALCQDINNVVPGTAVCVPGDVADKTLMEQCRDKCLEAYGALPDIFVASAGRGLPGTVLNADEGEWGSLIDTNFSGLLYQLKGAGQMMKEQLSSGRNPVGQPLDIIVLGSNIGRNVSPFNSVYGATKFAARGLTTAMQRELGPLGIRVTLLEPGMIATSFQQTAGYDAEWFERYSQEIGPILQPHDIAAIIGFLVSLPGNVNLDIVSVRPTRQAYP</sequence>
<evidence type="ECO:0000313" key="3">
    <source>
        <dbReference type="EMBL" id="NML37865.1"/>
    </source>
</evidence>
<dbReference type="InterPro" id="IPR036291">
    <property type="entry name" value="NAD(P)-bd_dom_sf"/>
</dbReference>
<dbReference type="GO" id="GO:0016491">
    <property type="term" value="F:oxidoreductase activity"/>
    <property type="evidence" value="ECO:0007669"/>
    <property type="project" value="UniProtKB-KW"/>
</dbReference>
<proteinExistence type="inferred from homology"/>
<evidence type="ECO:0000313" key="4">
    <source>
        <dbReference type="Proteomes" id="UP000583266"/>
    </source>
</evidence>
<keyword evidence="2" id="KW-0560">Oxidoreductase</keyword>
<organism evidence="3 4">
    <name type="scientific">Chitinophaga fulva</name>
    <dbReference type="NCBI Taxonomy" id="2728842"/>
    <lineage>
        <taxon>Bacteria</taxon>
        <taxon>Pseudomonadati</taxon>
        <taxon>Bacteroidota</taxon>
        <taxon>Chitinophagia</taxon>
        <taxon>Chitinophagales</taxon>
        <taxon>Chitinophagaceae</taxon>
        <taxon>Chitinophaga</taxon>
    </lineage>
</organism>
<protein>
    <submittedName>
        <fullName evidence="3">SDR family oxidoreductase</fullName>
    </submittedName>
</protein>
<dbReference type="Gene3D" id="3.40.50.720">
    <property type="entry name" value="NAD(P)-binding Rossmann-like Domain"/>
    <property type="match status" value="1"/>
</dbReference>
<dbReference type="SUPFAM" id="SSF51735">
    <property type="entry name" value="NAD(P)-binding Rossmann-fold domains"/>
    <property type="match status" value="1"/>
</dbReference>
<gene>
    <name evidence="3" type="ORF">HHL17_11730</name>
</gene>
<dbReference type="PANTHER" id="PTHR43391">
    <property type="entry name" value="RETINOL DEHYDROGENASE-RELATED"/>
    <property type="match status" value="1"/>
</dbReference>
<dbReference type="Pfam" id="PF00106">
    <property type="entry name" value="adh_short"/>
    <property type="match status" value="1"/>
</dbReference>
<dbReference type="InterPro" id="IPR020904">
    <property type="entry name" value="Sc_DH/Rdtase_CS"/>
</dbReference>
<reference evidence="3 4" key="1">
    <citation type="submission" date="2020-04" db="EMBL/GenBank/DDBJ databases">
        <title>Chitinophaga sp. G-6-1-13 sp. nov., isolated from soil.</title>
        <authorList>
            <person name="Dahal R.H."/>
            <person name="Chaudhary D.K."/>
        </authorList>
    </citation>
    <scope>NUCLEOTIDE SEQUENCE [LARGE SCALE GENOMIC DNA]</scope>
    <source>
        <strain evidence="3 4">G-6-1-13</strain>
    </source>
</reference>
<comment type="similarity">
    <text evidence="1">Belongs to the short-chain dehydrogenases/reductases (SDR) family.</text>
</comment>
<dbReference type="EMBL" id="JABBGC010000001">
    <property type="protein sequence ID" value="NML37865.1"/>
    <property type="molecule type" value="Genomic_DNA"/>
</dbReference>
<dbReference type="PROSITE" id="PS00061">
    <property type="entry name" value="ADH_SHORT"/>
    <property type="match status" value="1"/>
</dbReference>
<dbReference type="AlphaFoldDB" id="A0A848GGU6"/>
<dbReference type="PRINTS" id="PR00081">
    <property type="entry name" value="GDHRDH"/>
</dbReference>
<comment type="caution">
    <text evidence="3">The sequence shown here is derived from an EMBL/GenBank/DDBJ whole genome shotgun (WGS) entry which is preliminary data.</text>
</comment>
<evidence type="ECO:0000256" key="1">
    <source>
        <dbReference type="ARBA" id="ARBA00006484"/>
    </source>
</evidence>
<dbReference type="GO" id="GO:0005829">
    <property type="term" value="C:cytosol"/>
    <property type="evidence" value="ECO:0007669"/>
    <property type="project" value="TreeGrafter"/>
</dbReference>
<dbReference type="InterPro" id="IPR002347">
    <property type="entry name" value="SDR_fam"/>
</dbReference>
<evidence type="ECO:0000256" key="2">
    <source>
        <dbReference type="ARBA" id="ARBA00023002"/>
    </source>
</evidence>
<accession>A0A848GGU6</accession>
<keyword evidence="4" id="KW-1185">Reference proteome</keyword>
<dbReference type="PANTHER" id="PTHR43391:SF86">
    <property type="entry name" value="SHORT-CHAIN DEHYDROGENASE_REDUCTASE FAMILY PROTEIN"/>
    <property type="match status" value="1"/>
</dbReference>